<dbReference type="RefSeq" id="WP_278157763.1">
    <property type="nucleotide sequence ID" value="NZ_CP121252.1"/>
</dbReference>
<feature type="binding site" evidence="12">
    <location>
        <position position="34"/>
    </location>
    <ligand>
        <name>[4Fe-4S] cluster</name>
        <dbReference type="ChEBI" id="CHEBI:49883"/>
        <label>1</label>
        <note>4Fe-4S-S-AdoMet</note>
    </ligand>
</feature>
<dbReference type="InterPro" id="IPR006638">
    <property type="entry name" value="Elp3/MiaA/NifB-like_rSAM"/>
</dbReference>
<dbReference type="Pfam" id="PF04055">
    <property type="entry name" value="Radical_SAM"/>
    <property type="match status" value="1"/>
</dbReference>
<evidence type="ECO:0000256" key="9">
    <source>
        <dbReference type="ARBA" id="ARBA00023150"/>
    </source>
</evidence>
<feature type="binding site" evidence="12">
    <location>
        <position position="212"/>
    </location>
    <ligand>
        <name>S-adenosyl-L-methionine</name>
        <dbReference type="ChEBI" id="CHEBI:59789"/>
    </ligand>
</feature>
<evidence type="ECO:0000256" key="11">
    <source>
        <dbReference type="ARBA" id="ARBA00048697"/>
    </source>
</evidence>
<dbReference type="Pfam" id="PF06463">
    <property type="entry name" value="Mob_synth_C"/>
    <property type="match status" value="1"/>
</dbReference>
<dbReference type="CDD" id="cd21117">
    <property type="entry name" value="Twitch_MoaA"/>
    <property type="match status" value="1"/>
</dbReference>
<comment type="pathway">
    <text evidence="12">Cofactor biosynthesis; molybdopterin biosynthesis.</text>
</comment>
<sequence>MPEIPANARRLNLSVVDQHRRPLTDLRISVTDRCNFRCVYCMPKEVFGRDYQFLERDELLSFEEITRLVRIGIRLGVRKVRLTGGEPLLRRGIETLIAQLAELRTLDGEPLDLALTTNGSALAVKAQALKEAGLTRVTVSLDSLNNEKFMALNDVKFPVERVLKGIAAAEEAGLGPVKINTVVKRSANDHELLPLAEHFRGTGQVLRFIEYMDVGTSNGWVLDEVVPSAEIVERISAVHPLDPVPPRNPGETAKRWRYRDGAGEIGVISSVTQPFCGDCSRARISAEGQLFTCLFASEGFDVRALLRNEHGESGAIDSTDDDVAAALQGRWKARTDRYSEHRTELSPTRKRIEMSYIGG</sequence>
<evidence type="ECO:0000256" key="4">
    <source>
        <dbReference type="ARBA" id="ARBA00022723"/>
    </source>
</evidence>
<dbReference type="InterPro" id="IPR000385">
    <property type="entry name" value="MoaA_NifB_PqqE_Fe-S-bd_CS"/>
</dbReference>
<dbReference type="CDD" id="cd01335">
    <property type="entry name" value="Radical_SAM"/>
    <property type="match status" value="1"/>
</dbReference>
<feature type="binding site" evidence="12">
    <location>
        <position position="178"/>
    </location>
    <ligand>
        <name>GTP</name>
        <dbReference type="ChEBI" id="CHEBI:37565"/>
    </ligand>
</feature>
<keyword evidence="4 12" id="KW-0479">Metal-binding</keyword>
<feature type="binding site" evidence="12">
    <location>
        <position position="85"/>
    </location>
    <ligand>
        <name>S-adenosyl-L-methionine</name>
        <dbReference type="ChEBI" id="CHEBI:59789"/>
    </ligand>
</feature>
<evidence type="ECO:0000256" key="3">
    <source>
        <dbReference type="ARBA" id="ARBA00022691"/>
    </source>
</evidence>
<dbReference type="NCBIfam" id="TIGR02666">
    <property type="entry name" value="moaA"/>
    <property type="match status" value="1"/>
</dbReference>
<dbReference type="EC" id="4.1.99.22" evidence="1 12"/>
<protein>
    <recommendedName>
        <fullName evidence="1 12">GTP 3',8-cyclase</fullName>
        <ecNumber evidence="1 12">4.1.99.22</ecNumber>
    </recommendedName>
    <alternativeName>
        <fullName evidence="12">Molybdenum cofactor biosynthesis protein A</fullName>
    </alternativeName>
</protein>
<dbReference type="InterPro" id="IPR010505">
    <property type="entry name" value="MoaA_twitch"/>
</dbReference>
<comment type="similarity">
    <text evidence="12">Belongs to the radical SAM superfamily. MoaA family.</text>
</comment>
<feature type="binding site" evidence="12">
    <location>
        <position position="116"/>
    </location>
    <ligand>
        <name>GTP</name>
        <dbReference type="ChEBI" id="CHEBI:37565"/>
    </ligand>
</feature>
<keyword evidence="6 12" id="KW-0408">Iron</keyword>
<dbReference type="InterPro" id="IPR013785">
    <property type="entry name" value="Aldolase_TIM"/>
</dbReference>
<gene>
    <name evidence="12 14" type="primary">moaA</name>
    <name evidence="14" type="ORF">P8192_00630</name>
</gene>
<dbReference type="SFLD" id="SFLDG01383">
    <property type="entry name" value="cyclic_pyranopterin_phosphate"/>
    <property type="match status" value="1"/>
</dbReference>
<dbReference type="Gene3D" id="3.20.20.70">
    <property type="entry name" value="Aldolase class I"/>
    <property type="match status" value="1"/>
</dbReference>
<dbReference type="PANTHER" id="PTHR22960">
    <property type="entry name" value="MOLYBDOPTERIN COFACTOR SYNTHESIS PROTEIN A"/>
    <property type="match status" value="1"/>
</dbReference>
<feature type="binding site" evidence="12">
    <location>
        <position position="40"/>
    </location>
    <ligand>
        <name>S-adenosyl-L-methionine</name>
        <dbReference type="ChEBI" id="CHEBI:59789"/>
    </ligand>
</feature>
<dbReference type="SMART" id="SM00729">
    <property type="entry name" value="Elp3"/>
    <property type="match status" value="1"/>
</dbReference>
<keyword evidence="5 12" id="KW-0547">Nucleotide-binding</keyword>
<evidence type="ECO:0000256" key="7">
    <source>
        <dbReference type="ARBA" id="ARBA00023014"/>
    </source>
</evidence>
<evidence type="ECO:0000313" key="15">
    <source>
        <dbReference type="Proteomes" id="UP001219037"/>
    </source>
</evidence>
<accession>A0ABY8H6B9</accession>
<feature type="binding site" evidence="12">
    <location>
        <position position="293"/>
    </location>
    <ligand>
        <name>[4Fe-4S] cluster</name>
        <dbReference type="ChEBI" id="CHEBI:49883"/>
        <label>2</label>
        <note>4Fe-4S-substrate</note>
    </ligand>
</feature>
<evidence type="ECO:0000256" key="1">
    <source>
        <dbReference type="ARBA" id="ARBA00012167"/>
    </source>
</evidence>
<comment type="catalytic activity">
    <reaction evidence="11 12">
        <text>GTP + AH2 + S-adenosyl-L-methionine = (8S)-3',8-cyclo-7,8-dihydroguanosine 5'-triphosphate + 5'-deoxyadenosine + L-methionine + A + H(+)</text>
        <dbReference type="Rhea" id="RHEA:49576"/>
        <dbReference type="ChEBI" id="CHEBI:13193"/>
        <dbReference type="ChEBI" id="CHEBI:15378"/>
        <dbReference type="ChEBI" id="CHEBI:17319"/>
        <dbReference type="ChEBI" id="CHEBI:17499"/>
        <dbReference type="ChEBI" id="CHEBI:37565"/>
        <dbReference type="ChEBI" id="CHEBI:57844"/>
        <dbReference type="ChEBI" id="CHEBI:59789"/>
        <dbReference type="ChEBI" id="CHEBI:131766"/>
        <dbReference type="EC" id="4.1.99.22"/>
    </reaction>
</comment>
<feature type="binding site" evidence="12">
    <location>
        <begin position="281"/>
        <end position="283"/>
    </location>
    <ligand>
        <name>GTP</name>
        <dbReference type="ChEBI" id="CHEBI:37565"/>
    </ligand>
</feature>
<dbReference type="InterPro" id="IPR050105">
    <property type="entry name" value="MoCo_biosynth_MoaA/MoaC"/>
</dbReference>
<feature type="binding site" evidence="12">
    <location>
        <position position="81"/>
    </location>
    <ligand>
        <name>GTP</name>
        <dbReference type="ChEBI" id="CHEBI:37565"/>
    </ligand>
</feature>
<dbReference type="SUPFAM" id="SSF102114">
    <property type="entry name" value="Radical SAM enzymes"/>
    <property type="match status" value="1"/>
</dbReference>
<proteinExistence type="inferred from homology"/>
<dbReference type="SFLD" id="SFLDS00029">
    <property type="entry name" value="Radical_SAM"/>
    <property type="match status" value="1"/>
</dbReference>
<keyword evidence="15" id="KW-1185">Reference proteome</keyword>
<organism evidence="14 15">
    <name type="scientific">Citricoccus muralis</name>
    <dbReference type="NCBI Taxonomy" id="169134"/>
    <lineage>
        <taxon>Bacteria</taxon>
        <taxon>Bacillati</taxon>
        <taxon>Actinomycetota</taxon>
        <taxon>Actinomycetes</taxon>
        <taxon>Micrococcales</taxon>
        <taxon>Micrococcaceae</taxon>
        <taxon>Citricoccus</taxon>
    </lineage>
</organism>
<feature type="binding site" evidence="12">
    <location>
        <position position="140"/>
    </location>
    <ligand>
        <name>S-adenosyl-L-methionine</name>
        <dbReference type="ChEBI" id="CHEBI:59789"/>
    </ligand>
</feature>
<dbReference type="PROSITE" id="PS01305">
    <property type="entry name" value="MOAA_NIFB_PQQE"/>
    <property type="match status" value="1"/>
</dbReference>
<feature type="binding site" evidence="12">
    <location>
        <position position="38"/>
    </location>
    <ligand>
        <name>[4Fe-4S] cluster</name>
        <dbReference type="ChEBI" id="CHEBI:49883"/>
        <label>1</label>
        <note>4Fe-4S-S-AdoMet</note>
    </ligand>
</feature>
<evidence type="ECO:0000256" key="5">
    <source>
        <dbReference type="ARBA" id="ARBA00022741"/>
    </source>
</evidence>
<evidence type="ECO:0000256" key="6">
    <source>
        <dbReference type="ARBA" id="ARBA00023004"/>
    </source>
</evidence>
<feature type="binding site" evidence="12">
    <location>
        <position position="279"/>
    </location>
    <ligand>
        <name>[4Fe-4S] cluster</name>
        <dbReference type="ChEBI" id="CHEBI:49883"/>
        <label>2</label>
        <note>4Fe-4S-substrate</note>
    </ligand>
</feature>
<feature type="binding site" evidence="12">
    <location>
        <position position="276"/>
    </location>
    <ligand>
        <name>[4Fe-4S] cluster</name>
        <dbReference type="ChEBI" id="CHEBI:49883"/>
        <label>2</label>
        <note>4Fe-4S-substrate</note>
    </ligand>
</feature>
<dbReference type="EMBL" id="CP121252">
    <property type="protein sequence ID" value="WFP16665.1"/>
    <property type="molecule type" value="Genomic_DNA"/>
</dbReference>
<keyword evidence="3 12" id="KW-0949">S-adenosyl-L-methionine</keyword>
<feature type="binding site" evidence="12">
    <location>
        <position position="27"/>
    </location>
    <ligand>
        <name>GTP</name>
        <dbReference type="ChEBI" id="CHEBI:37565"/>
    </ligand>
</feature>
<comment type="cofactor">
    <cofactor evidence="12">
        <name>[4Fe-4S] cluster</name>
        <dbReference type="ChEBI" id="CHEBI:49883"/>
    </cofactor>
    <text evidence="12">Binds 2 [4Fe-4S] clusters. Binds 1 [4Fe-4S] cluster coordinated with 3 cysteines and an exchangeable S-adenosyl-L-methionine and 1 [4Fe-4S] cluster coordinated with 3 cysteines and the GTP-derived substrate.</text>
</comment>
<evidence type="ECO:0000256" key="8">
    <source>
        <dbReference type="ARBA" id="ARBA00023134"/>
    </source>
</evidence>
<dbReference type="InterPro" id="IPR013483">
    <property type="entry name" value="MoaA"/>
</dbReference>
<dbReference type="GO" id="GO:0061798">
    <property type="term" value="F:GTP 3',8'-cyclase activity"/>
    <property type="evidence" value="ECO:0007669"/>
    <property type="project" value="UniProtKB-EC"/>
</dbReference>
<feature type="binding site" evidence="12">
    <location>
        <position position="41"/>
    </location>
    <ligand>
        <name>[4Fe-4S] cluster</name>
        <dbReference type="ChEBI" id="CHEBI:49883"/>
        <label>1</label>
        <note>4Fe-4S-S-AdoMet</note>
    </ligand>
</feature>
<dbReference type="HAMAP" id="MF_01225_B">
    <property type="entry name" value="MoaA_B"/>
    <property type="match status" value="1"/>
</dbReference>
<comment type="function">
    <text evidence="12">Catalyzes the cyclization of GTP to (8S)-3',8-cyclo-7,8-dihydroguanosine 5'-triphosphate.</text>
</comment>
<dbReference type="SFLD" id="SFLDG01386">
    <property type="entry name" value="main_SPASM_domain-containing"/>
    <property type="match status" value="1"/>
</dbReference>
<keyword evidence="7 12" id="KW-0411">Iron-sulfur</keyword>
<keyword evidence="9 12" id="KW-0501">Molybdenum cofactor biosynthesis</keyword>
<evidence type="ECO:0000313" key="14">
    <source>
        <dbReference type="EMBL" id="WFP16665.1"/>
    </source>
</evidence>
<evidence type="ECO:0000256" key="10">
    <source>
        <dbReference type="ARBA" id="ARBA00023239"/>
    </source>
</evidence>
<dbReference type="Proteomes" id="UP001219037">
    <property type="component" value="Chromosome"/>
</dbReference>
<evidence type="ECO:0000256" key="2">
    <source>
        <dbReference type="ARBA" id="ARBA00022485"/>
    </source>
</evidence>
<name>A0ABY8H6B9_9MICC</name>
<feature type="domain" description="Radical SAM core" evidence="13">
    <location>
        <begin position="18"/>
        <end position="242"/>
    </location>
</feature>
<comment type="subunit">
    <text evidence="12">Monomer and homodimer.</text>
</comment>
<dbReference type="InterPro" id="IPR007197">
    <property type="entry name" value="rSAM"/>
</dbReference>
<keyword evidence="2 12" id="KW-0004">4Fe-4S</keyword>
<evidence type="ECO:0000259" key="13">
    <source>
        <dbReference type="PROSITE" id="PS51918"/>
    </source>
</evidence>
<reference evidence="14 15" key="1">
    <citation type="submission" date="2023-04" db="EMBL/GenBank/DDBJ databases">
        <title>Funneling lignin-derived compounds into biodiesel using alkali-halophilic Citricoccus sp. P2.</title>
        <authorList>
            <person name="Luo C.-B."/>
        </authorList>
    </citation>
    <scope>NUCLEOTIDE SEQUENCE [LARGE SCALE GENOMIC DNA]</scope>
    <source>
        <strain evidence="14 15">P2</strain>
    </source>
</reference>
<dbReference type="InterPro" id="IPR058240">
    <property type="entry name" value="rSAM_sf"/>
</dbReference>
<evidence type="ECO:0000256" key="12">
    <source>
        <dbReference type="HAMAP-Rule" id="MF_01225"/>
    </source>
</evidence>
<dbReference type="PROSITE" id="PS51918">
    <property type="entry name" value="RADICAL_SAM"/>
    <property type="match status" value="1"/>
</dbReference>
<dbReference type="PANTHER" id="PTHR22960:SF0">
    <property type="entry name" value="MOLYBDENUM COFACTOR BIOSYNTHESIS PROTEIN 1"/>
    <property type="match status" value="1"/>
</dbReference>
<dbReference type="InterPro" id="IPR040064">
    <property type="entry name" value="MoaA-like"/>
</dbReference>
<keyword evidence="10 12" id="KW-0456">Lyase</keyword>
<dbReference type="SFLD" id="SFLDG01067">
    <property type="entry name" value="SPASM/twitch_domain_containing"/>
    <property type="match status" value="1"/>
</dbReference>
<keyword evidence="8 12" id="KW-0342">GTP-binding</keyword>